<comment type="caution">
    <text evidence="1">The sequence shown here is derived from an EMBL/GenBank/DDBJ whole genome shotgun (WGS) entry which is preliminary data.</text>
</comment>
<dbReference type="AlphaFoldDB" id="A0A1Q9D4I3"/>
<proteinExistence type="predicted"/>
<dbReference type="OrthoDB" id="10404759at2759"/>
<name>A0A1Q9D4I3_SYMMI</name>
<reference evidence="1 2" key="1">
    <citation type="submission" date="2016-02" db="EMBL/GenBank/DDBJ databases">
        <title>Genome analysis of coral dinoflagellate symbionts highlights evolutionary adaptations to a symbiotic lifestyle.</title>
        <authorList>
            <person name="Aranda M."/>
            <person name="Li Y."/>
            <person name="Liew Y.J."/>
            <person name="Baumgarten S."/>
            <person name="Simakov O."/>
            <person name="Wilson M."/>
            <person name="Piel J."/>
            <person name="Ashoor H."/>
            <person name="Bougouffa S."/>
            <person name="Bajic V.B."/>
            <person name="Ryu T."/>
            <person name="Ravasi T."/>
            <person name="Bayer T."/>
            <person name="Micklem G."/>
            <person name="Kim H."/>
            <person name="Bhak J."/>
            <person name="Lajeunesse T.C."/>
            <person name="Voolstra C.R."/>
        </authorList>
    </citation>
    <scope>NUCLEOTIDE SEQUENCE [LARGE SCALE GENOMIC DNA]</scope>
    <source>
        <strain evidence="1 2">CCMP2467</strain>
    </source>
</reference>
<keyword evidence="2" id="KW-1185">Reference proteome</keyword>
<dbReference type="Proteomes" id="UP000186817">
    <property type="component" value="Unassembled WGS sequence"/>
</dbReference>
<dbReference type="EMBL" id="LSRX01000731">
    <property type="protein sequence ID" value="OLP90036.1"/>
    <property type="molecule type" value="Genomic_DNA"/>
</dbReference>
<gene>
    <name evidence="1" type="ORF">AK812_SmicGene28466</name>
</gene>
<accession>A0A1Q9D4I3</accession>
<evidence type="ECO:0000313" key="1">
    <source>
        <dbReference type="EMBL" id="OLP90036.1"/>
    </source>
</evidence>
<organism evidence="1 2">
    <name type="scientific">Symbiodinium microadriaticum</name>
    <name type="common">Dinoflagellate</name>
    <name type="synonym">Zooxanthella microadriatica</name>
    <dbReference type="NCBI Taxonomy" id="2951"/>
    <lineage>
        <taxon>Eukaryota</taxon>
        <taxon>Sar</taxon>
        <taxon>Alveolata</taxon>
        <taxon>Dinophyceae</taxon>
        <taxon>Suessiales</taxon>
        <taxon>Symbiodiniaceae</taxon>
        <taxon>Symbiodinium</taxon>
    </lineage>
</organism>
<protein>
    <submittedName>
        <fullName evidence="1">Uncharacterized protein</fullName>
    </submittedName>
</protein>
<sequence length="323" mass="35365">MSESLMLFWGATIRRRQAGSDGGSSIDQRRKLDPLKEAWSADPQRQRFVRELKYIDATVSYFHALANTMVVMSCSGKGFVLVNMARLLLMWTLVGAAQLVTELPKDPAGFQKALDEMDPAQRHAALQGLGISAGLRPPPRPLEASQARQLMTSLLQILRLISEQLAEAWEVHDARTYEEKLRATMPYVEDILSPTMQKFGFSTGWPGSFLEVIRSVSTVRNRTGCIKIAAMLDEMDSLLTGQRHAADHVSNTGGTNQLILGQPEMQEKEIDFNMRLKGKATGTQGCSLGAMGQHSYPESLEGSGCSSVHSNGGPEVAVVAACR</sequence>
<evidence type="ECO:0000313" key="2">
    <source>
        <dbReference type="Proteomes" id="UP000186817"/>
    </source>
</evidence>